<name>A0A478FRE1_9MOLU</name>
<dbReference type="AlphaFoldDB" id="A0A478FRE1"/>
<comment type="caution">
    <text evidence="1">The sequence shown here is derived from an EMBL/GenBank/DDBJ whole genome shotgun (WGS) entry which is preliminary data.</text>
</comment>
<dbReference type="EMBL" id="BIMN01000002">
    <property type="protein sequence ID" value="GCE63594.1"/>
    <property type="molecule type" value="Genomic_DNA"/>
</dbReference>
<sequence>MLTESKITITTAVAAFNSILGVSGYELLRIYLLGQESSEEITNLENSIFKTTKAKRKRTKETTFKNNSQSKFDLRVSNDSNLKIVKHHLDQRHRTSMLFHIPKQHRGKLISWEADNKSWWEKTYKQREYMIKSQDVNPKVEITKGYSMENITNLYFKNHSEPLPMNQFCDRGYAQTNYYKKYRKQFWLMCTVEGKDPDETDSSQEIAEATKARFWEGEQEKEITYFNYKQSKKETIKNTKISNSQDKFVVYDYSPDWWEWSYKYRLKIDKDDETSDFPLSDKFRKANSGWDEKLSKGEALNKICKDLYESNSSTSDEIEDAWRYCSDVGVNS</sequence>
<dbReference type="Proteomes" id="UP000324831">
    <property type="component" value="Unassembled WGS sequence"/>
</dbReference>
<evidence type="ECO:0000313" key="2">
    <source>
        <dbReference type="Proteomes" id="UP000324831"/>
    </source>
</evidence>
<reference evidence="1 2" key="1">
    <citation type="submission" date="2019-01" db="EMBL/GenBank/DDBJ databases">
        <title>Draft genome sequences of Candidatus Mycoplasma haemohominis SWG34-3 identified from a patient with pyrexia, anemia and liver dysfunction.</title>
        <authorList>
            <person name="Sekizuka T."/>
            <person name="Hattori N."/>
            <person name="Katano H."/>
            <person name="Takuma T."/>
            <person name="Ito T."/>
            <person name="Arai N."/>
            <person name="Yanai R."/>
            <person name="Ishii S."/>
            <person name="Miura Y."/>
            <person name="Tokunaga T."/>
            <person name="Watanabe H."/>
            <person name="Nomura N."/>
            <person name="Eguchi J."/>
            <person name="Arai T."/>
            <person name="Hasegawa H."/>
            <person name="Nakamaki T."/>
            <person name="Wakita T."/>
            <person name="Niki Y."/>
            <person name="Kuroda M."/>
        </authorList>
    </citation>
    <scope>NUCLEOTIDE SEQUENCE [LARGE SCALE GENOMIC DNA]</scope>
    <source>
        <strain evidence="1">SWG34-3</strain>
    </source>
</reference>
<evidence type="ECO:0000313" key="1">
    <source>
        <dbReference type="EMBL" id="GCE63594.1"/>
    </source>
</evidence>
<gene>
    <name evidence="1" type="ORF">MHSWG343_05910</name>
</gene>
<dbReference type="RefSeq" id="WP_216083648.1">
    <property type="nucleotide sequence ID" value="NZ_CACTIB010000031.1"/>
</dbReference>
<accession>A0A478FRE1</accession>
<proteinExistence type="predicted"/>
<protein>
    <submittedName>
        <fullName evidence="1">Uncharacterized protein</fullName>
    </submittedName>
</protein>
<organism evidence="1 2">
    <name type="scientific">Candidatus Mycoplasma haematohominis</name>
    <dbReference type="NCBI Taxonomy" id="1494318"/>
    <lineage>
        <taxon>Bacteria</taxon>
        <taxon>Bacillati</taxon>
        <taxon>Mycoplasmatota</taxon>
        <taxon>Mollicutes</taxon>
        <taxon>Mycoplasmataceae</taxon>
        <taxon>Mycoplasma</taxon>
    </lineage>
</organism>